<evidence type="ECO:0000313" key="2">
    <source>
        <dbReference type="EMBL" id="CAJ1954667.1"/>
    </source>
</evidence>
<evidence type="ECO:0000256" key="1">
    <source>
        <dbReference type="SAM" id="MobiDB-lite"/>
    </source>
</evidence>
<feature type="compositionally biased region" description="Low complexity" evidence="1">
    <location>
        <begin position="24"/>
        <end position="34"/>
    </location>
</feature>
<dbReference type="AlphaFoldDB" id="A0AAD2JJM1"/>
<name>A0AAD2JJM1_9STRA</name>
<sequence length="590" mass="67234">MSSMDWGSDGSDYGSLMMEDDDASMSSSQDSLSSSFEPEFLPILPKPNWPDPSLISVEQLDKMITTHLRNSTLRRALTQIDTSGVVFMPHFSEPSLIPEGYFTNSEVLDEAQDKLRRTPKLTMKTCGTMLHYACHDPDSKRGEEKIKRILKAAKTVDLSVARICSINEVHLVPRNNGRWEELEDPDDEKQGFGTTRNTPFYTLLRARKLGAIRILASAWPRIVNLRDIRKQEGYSVYGETYTTLLELIYDHFAPAKEACNDLAIVETILEFAERTPLGARGLVATSFRWPTGFHWQEGEDMCEHEEELCTVVHICLSCRKEQPELITPIIRAWPEALIHCGDMMEEQGSYPLHIVWKNPTSYGLAVQFTENLLSNSVIEGVATALLNTNVDGKLGLAKVLQTMPVPMTPENQRLRKRLIHFMESLRDKKDEKGRTLLHYIAANECRPNARELYFQQLKFSDEYWRQTGRGNASLDIPELPPAGILAWNKEKHKLQERNDIYKAQVINWILRDDPELAYVQDKDGLNPFHYALKQGMTWNAGLEALVNDLPEWAESYTKQGLLPYQLAATQTPSDGELDTIYHLLKFVGRM</sequence>
<proteinExistence type="predicted"/>
<organism evidence="2 3">
    <name type="scientific">Cylindrotheca closterium</name>
    <dbReference type="NCBI Taxonomy" id="2856"/>
    <lineage>
        <taxon>Eukaryota</taxon>
        <taxon>Sar</taxon>
        <taxon>Stramenopiles</taxon>
        <taxon>Ochrophyta</taxon>
        <taxon>Bacillariophyta</taxon>
        <taxon>Bacillariophyceae</taxon>
        <taxon>Bacillariophycidae</taxon>
        <taxon>Bacillariales</taxon>
        <taxon>Bacillariaceae</taxon>
        <taxon>Cylindrotheca</taxon>
    </lineage>
</organism>
<evidence type="ECO:0000313" key="3">
    <source>
        <dbReference type="Proteomes" id="UP001295423"/>
    </source>
</evidence>
<dbReference type="InterPro" id="IPR036770">
    <property type="entry name" value="Ankyrin_rpt-contain_sf"/>
</dbReference>
<comment type="caution">
    <text evidence="2">The sequence shown here is derived from an EMBL/GenBank/DDBJ whole genome shotgun (WGS) entry which is preliminary data.</text>
</comment>
<dbReference type="EMBL" id="CAKOGP040001869">
    <property type="protein sequence ID" value="CAJ1954667.1"/>
    <property type="molecule type" value="Genomic_DNA"/>
</dbReference>
<protein>
    <submittedName>
        <fullName evidence="2">Uncharacterized protein</fullName>
    </submittedName>
</protein>
<gene>
    <name evidence="2" type="ORF">CYCCA115_LOCUS15258</name>
</gene>
<accession>A0AAD2JJM1</accession>
<feature type="region of interest" description="Disordered" evidence="1">
    <location>
        <begin position="1"/>
        <end position="34"/>
    </location>
</feature>
<feature type="compositionally biased region" description="Low complexity" evidence="1">
    <location>
        <begin position="1"/>
        <end position="17"/>
    </location>
</feature>
<dbReference type="Proteomes" id="UP001295423">
    <property type="component" value="Unassembled WGS sequence"/>
</dbReference>
<dbReference type="Gene3D" id="1.25.40.20">
    <property type="entry name" value="Ankyrin repeat-containing domain"/>
    <property type="match status" value="1"/>
</dbReference>
<reference evidence="2" key="1">
    <citation type="submission" date="2023-08" db="EMBL/GenBank/DDBJ databases">
        <authorList>
            <person name="Audoor S."/>
            <person name="Bilcke G."/>
        </authorList>
    </citation>
    <scope>NUCLEOTIDE SEQUENCE</scope>
</reference>
<keyword evidence="3" id="KW-1185">Reference proteome</keyword>